<evidence type="ECO:0000256" key="2">
    <source>
        <dbReference type="ARBA" id="ARBA00005767"/>
    </source>
</evidence>
<evidence type="ECO:0000256" key="4">
    <source>
        <dbReference type="ARBA" id="ARBA00022490"/>
    </source>
</evidence>
<feature type="region of interest" description="Disordered" evidence="6">
    <location>
        <begin position="160"/>
        <end position="195"/>
    </location>
</feature>
<keyword evidence="4" id="KW-0963">Cytoplasm</keyword>
<feature type="compositionally biased region" description="Polar residues" evidence="6">
    <location>
        <begin position="21"/>
        <end position="31"/>
    </location>
</feature>
<feature type="compositionally biased region" description="Basic and acidic residues" evidence="6">
    <location>
        <begin position="165"/>
        <end position="184"/>
    </location>
</feature>
<dbReference type="InterPro" id="IPR017242">
    <property type="entry name" value="BLOC-1_pallidin"/>
</dbReference>
<evidence type="ECO:0000256" key="5">
    <source>
        <dbReference type="PIRNR" id="PIRNR037609"/>
    </source>
</evidence>
<evidence type="ECO:0000313" key="7">
    <source>
        <dbReference type="EMBL" id="KAK7095620.1"/>
    </source>
</evidence>
<evidence type="ECO:0000256" key="1">
    <source>
        <dbReference type="ARBA" id="ARBA00004496"/>
    </source>
</evidence>
<sequence length="195" mass="22083">MSATEERSQGTDNPADESNGDQDNLQQQSSEVKNEGDCSQKEDAGSVYDLEPSDDTGFRMGEEETVDPAIVQKLSNGFMENFMPSLEKSKSSITEILSSQTVLIDTLEQENAKFSECTAHAQLSDMMMKAKNYHNKLLSVKRDMTNLHDKAAKLKRRALKLQQQKQKEELQRAHQQERELEKEQMLTARVARPDS</sequence>
<dbReference type="GO" id="GO:0031083">
    <property type="term" value="C:BLOC-1 complex"/>
    <property type="evidence" value="ECO:0007669"/>
    <property type="project" value="TreeGrafter"/>
</dbReference>
<gene>
    <name evidence="7" type="ORF">V1264_005007</name>
</gene>
<dbReference type="PANTHER" id="PTHR31328">
    <property type="entry name" value="BIOGENESIS OF LYSOSOME-RELATED ORGANELLES COMPLEX 1 SUBUNIT 6"/>
    <property type="match status" value="1"/>
</dbReference>
<dbReference type="PANTHER" id="PTHR31328:SF2">
    <property type="entry name" value="BIOGENESIS OF LYSOSOME-RELATED ORGANELLES COMPLEX 1 SUBUNIT 6"/>
    <property type="match status" value="1"/>
</dbReference>
<evidence type="ECO:0000256" key="3">
    <source>
        <dbReference type="ARBA" id="ARBA00019579"/>
    </source>
</evidence>
<evidence type="ECO:0000256" key="6">
    <source>
        <dbReference type="SAM" id="MobiDB-lite"/>
    </source>
</evidence>
<feature type="region of interest" description="Disordered" evidence="6">
    <location>
        <begin position="1"/>
        <end position="64"/>
    </location>
</feature>
<name>A0AAN9B0H9_9CAEN</name>
<dbReference type="AlphaFoldDB" id="A0AAN9B0H9"/>
<dbReference type="Proteomes" id="UP001374579">
    <property type="component" value="Unassembled WGS sequence"/>
</dbReference>
<comment type="subcellular location">
    <subcellularLocation>
        <location evidence="1">Cytoplasm</location>
    </subcellularLocation>
</comment>
<organism evidence="7 8">
    <name type="scientific">Littorina saxatilis</name>
    <dbReference type="NCBI Taxonomy" id="31220"/>
    <lineage>
        <taxon>Eukaryota</taxon>
        <taxon>Metazoa</taxon>
        <taxon>Spiralia</taxon>
        <taxon>Lophotrochozoa</taxon>
        <taxon>Mollusca</taxon>
        <taxon>Gastropoda</taxon>
        <taxon>Caenogastropoda</taxon>
        <taxon>Littorinimorpha</taxon>
        <taxon>Littorinoidea</taxon>
        <taxon>Littorinidae</taxon>
        <taxon>Littorina</taxon>
    </lineage>
</organism>
<protein>
    <recommendedName>
        <fullName evidence="3 5">Biogenesis of lysosome-related organelles complex 1 subunit 6</fullName>
        <shortName evidence="5">BLOC-1 subunit 6</shortName>
    </recommendedName>
</protein>
<comment type="caution">
    <text evidence="7">The sequence shown here is derived from an EMBL/GenBank/DDBJ whole genome shotgun (WGS) entry which is preliminary data.</text>
</comment>
<feature type="compositionally biased region" description="Basic and acidic residues" evidence="6">
    <location>
        <begin position="32"/>
        <end position="44"/>
    </location>
</feature>
<dbReference type="EMBL" id="JBAMIC010000014">
    <property type="protein sequence ID" value="KAK7095620.1"/>
    <property type="molecule type" value="Genomic_DNA"/>
</dbReference>
<proteinExistence type="inferred from homology"/>
<accession>A0AAN9B0H9</accession>
<dbReference type="Pfam" id="PF14712">
    <property type="entry name" value="Snapin_Pallidin"/>
    <property type="match status" value="1"/>
</dbReference>
<keyword evidence="8" id="KW-1185">Reference proteome</keyword>
<dbReference type="InterPro" id="IPR028119">
    <property type="entry name" value="Snapin/Pallidin/Snn1"/>
</dbReference>
<dbReference type="GO" id="GO:0030133">
    <property type="term" value="C:transport vesicle"/>
    <property type="evidence" value="ECO:0007669"/>
    <property type="project" value="TreeGrafter"/>
</dbReference>
<comment type="function">
    <text evidence="5">Component of the biogenesis of lysosome-related organelles complex-1 (BLOC-1) involved in pigment granule biogenesis.</text>
</comment>
<reference evidence="7 8" key="1">
    <citation type="submission" date="2024-02" db="EMBL/GenBank/DDBJ databases">
        <title>Chromosome-scale genome assembly of the rough periwinkle Littorina saxatilis.</title>
        <authorList>
            <person name="De Jode A."/>
            <person name="Faria R."/>
            <person name="Formenti G."/>
            <person name="Sims Y."/>
            <person name="Smith T.P."/>
            <person name="Tracey A."/>
            <person name="Wood J.M.D."/>
            <person name="Zagrodzka Z.B."/>
            <person name="Johannesson K."/>
            <person name="Butlin R.K."/>
            <person name="Leder E.H."/>
        </authorList>
    </citation>
    <scope>NUCLEOTIDE SEQUENCE [LARGE SCALE GENOMIC DNA]</scope>
    <source>
        <strain evidence="7">Snail1</strain>
        <tissue evidence="7">Muscle</tissue>
    </source>
</reference>
<evidence type="ECO:0000313" key="8">
    <source>
        <dbReference type="Proteomes" id="UP001374579"/>
    </source>
</evidence>
<dbReference type="PIRSF" id="PIRSF037609">
    <property type="entry name" value="BLOC-1_complex_pallidin"/>
    <property type="match status" value="1"/>
</dbReference>
<comment type="similarity">
    <text evidence="2 5">Belongs to the BLOC1S6 family.</text>
</comment>